<dbReference type="EMBL" id="JAHYQA010000001">
    <property type="protein sequence ID" value="MCE9235642.1"/>
    <property type="molecule type" value="Genomic_DNA"/>
</dbReference>
<dbReference type="RefSeq" id="WP_016267932.1">
    <property type="nucleotide sequence ID" value="NZ_AP022660.1"/>
</dbReference>
<dbReference type="EMBL" id="CP083681">
    <property type="protein sequence ID" value="UYU73412.1"/>
    <property type="molecule type" value="Genomic_DNA"/>
</dbReference>
<accession>A0A1H7TMA6</accession>
<dbReference type="AlphaFoldDB" id="A0A1H7TMA6"/>
<evidence type="ECO:0000313" key="3">
    <source>
        <dbReference type="EMBL" id="KAB4474209.1"/>
    </source>
</evidence>
<feature type="chain" id="PRO_5043145386" evidence="1">
    <location>
        <begin position="22"/>
        <end position="194"/>
    </location>
</feature>
<evidence type="ECO:0000313" key="4">
    <source>
        <dbReference type="EMBL" id="MCE9235642.1"/>
    </source>
</evidence>
<evidence type="ECO:0000313" key="2">
    <source>
        <dbReference type="EMBL" id="BCA49582.1"/>
    </source>
</evidence>
<evidence type="ECO:0000313" key="8">
    <source>
        <dbReference type="Proteomes" id="UP000283616"/>
    </source>
</evidence>
<gene>
    <name evidence="2" type="ORF">BatF92_15240</name>
    <name evidence="5" type="ORF">DW011_04735</name>
    <name evidence="3" type="ORF">GAN59_11920</name>
    <name evidence="4" type="ORF">K0H07_00500</name>
    <name evidence="6" type="ORF">KQP59_09970</name>
    <name evidence="7" type="ORF">KQP74_09290</name>
</gene>
<dbReference type="EMBL" id="CP083685">
    <property type="protein sequence ID" value="UYU92813.1"/>
    <property type="molecule type" value="Genomic_DNA"/>
</dbReference>
<proteinExistence type="predicted"/>
<sequence length="194" mass="23078">MKLFVTALILFSCISSGYAQISDEEFDSEIDKLLKVRTEDLWQMYEKHNNRRVELEKELFAKKQKNNITSDEEKELRKKIAVEKDSLEMRNKKLAVIRQRSDSLRIRWVRGVLPPKESSAFVKRLLEINEEGDRHKFFPEYIRTVWKQDSIAGISENVRSRRIKAFLQLFRVYEQKNVQKPKLIRKVSGGKIEF</sequence>
<dbReference type="EMBL" id="WCRS01000006">
    <property type="protein sequence ID" value="KAB4474209.1"/>
    <property type="molecule type" value="Genomic_DNA"/>
</dbReference>
<keyword evidence="1" id="KW-0732">Signal</keyword>
<dbReference type="Proteomes" id="UP000500882">
    <property type="component" value="Chromosome"/>
</dbReference>
<dbReference type="EMBL" id="AP022660">
    <property type="protein sequence ID" value="BCA49582.1"/>
    <property type="molecule type" value="Genomic_DNA"/>
</dbReference>
<dbReference type="Proteomes" id="UP001200544">
    <property type="component" value="Unassembled WGS sequence"/>
</dbReference>
<reference evidence="3 9" key="2">
    <citation type="journal article" date="2019" name="Nat. Med.">
        <title>A library of human gut bacterial isolates paired with longitudinal multiomics data enables mechanistic microbiome research.</title>
        <authorList>
            <person name="Poyet M."/>
            <person name="Groussin M."/>
            <person name="Gibbons S.M."/>
            <person name="Avila-Pacheco J."/>
            <person name="Jiang X."/>
            <person name="Kearney S.M."/>
            <person name="Perrotta A.R."/>
            <person name="Berdy B."/>
            <person name="Zhao S."/>
            <person name="Lieberman T.D."/>
            <person name="Swanson P.K."/>
            <person name="Smith M."/>
            <person name="Roesemann S."/>
            <person name="Alexander J.E."/>
            <person name="Rich S.A."/>
            <person name="Livny J."/>
            <person name="Vlamakis H."/>
            <person name="Clish C."/>
            <person name="Bullock K."/>
            <person name="Deik A."/>
            <person name="Scott J."/>
            <person name="Pierce K.A."/>
            <person name="Xavier R.J."/>
            <person name="Alm E.J."/>
        </authorList>
    </citation>
    <scope>NUCLEOTIDE SEQUENCE [LARGE SCALE GENOMIC DNA]</scope>
    <source>
        <strain evidence="3 9">BIOML-A156</strain>
    </source>
</reference>
<dbReference type="Proteomes" id="UP001162960">
    <property type="component" value="Chromosome"/>
</dbReference>
<reference evidence="2 10" key="3">
    <citation type="submission" date="2020-02" db="EMBL/GenBank/DDBJ databases">
        <title>Whole-genome sequencing and comparative analysis of the genomes of Bacteroides thetaiotaomicron and Escherichia coli isolated from a healthy resident in Vietnam.</title>
        <authorList>
            <person name="Mohsin M."/>
            <person name="Tanaka K."/>
            <person name="Kawahara R."/>
            <person name="Kondo S."/>
            <person name="Noguchi H."/>
            <person name="Motooka D."/>
            <person name="Nakamura S."/>
            <person name="Khong D.T."/>
            <person name="Nguyen T.N."/>
            <person name="Tran H.T."/>
            <person name="Yamamoto Y."/>
        </authorList>
    </citation>
    <scope>NUCLEOTIDE SEQUENCE [LARGE SCALE GENOMIC DNA]</scope>
    <source>
        <strain evidence="2 10">F9-2</strain>
    </source>
</reference>
<evidence type="ECO:0000313" key="6">
    <source>
        <dbReference type="EMBL" id="UYU73412.1"/>
    </source>
</evidence>
<evidence type="ECO:0000256" key="1">
    <source>
        <dbReference type="SAM" id="SignalP"/>
    </source>
</evidence>
<organism evidence="5 8">
    <name type="scientific">Bacteroides thetaiotaomicron</name>
    <dbReference type="NCBI Taxonomy" id="818"/>
    <lineage>
        <taxon>Bacteria</taxon>
        <taxon>Pseudomonadati</taxon>
        <taxon>Bacteroidota</taxon>
        <taxon>Bacteroidia</taxon>
        <taxon>Bacteroidales</taxon>
        <taxon>Bacteroidaceae</taxon>
        <taxon>Bacteroides</taxon>
    </lineage>
</organism>
<feature type="signal peptide" evidence="1">
    <location>
        <begin position="1"/>
        <end position="21"/>
    </location>
</feature>
<evidence type="ECO:0000313" key="10">
    <source>
        <dbReference type="Proteomes" id="UP000500882"/>
    </source>
</evidence>
<dbReference type="Proteomes" id="UP001156216">
    <property type="component" value="Chromosome"/>
</dbReference>
<dbReference type="Proteomes" id="UP000283616">
    <property type="component" value="Unassembled WGS sequence"/>
</dbReference>
<reference evidence="6" key="4">
    <citation type="submission" date="2021-06" db="EMBL/GenBank/DDBJ databases">
        <title>Interrogation of the integrated mobile genetic elements in gut-associated Bacteroides with a consensus prediction approach.</title>
        <authorList>
            <person name="Campbell D.E."/>
            <person name="Leigh J.R."/>
            <person name="Kim T."/>
            <person name="England W."/>
            <person name="Whitaker R.J."/>
            <person name="Degnan P.H."/>
        </authorList>
    </citation>
    <scope>NUCLEOTIDE SEQUENCE</scope>
    <source>
        <strain evidence="7">VPI-3443</strain>
        <strain evidence="6">VPI-BTDOT2</strain>
    </source>
</reference>
<evidence type="ECO:0000313" key="9">
    <source>
        <dbReference type="Proteomes" id="UP000488521"/>
    </source>
</evidence>
<evidence type="ECO:0000313" key="5">
    <source>
        <dbReference type="EMBL" id="RHL62959.1"/>
    </source>
</evidence>
<protein>
    <submittedName>
        <fullName evidence="5">Uncharacterized protein</fullName>
    </submittedName>
</protein>
<reference evidence="5 8" key="1">
    <citation type="submission" date="2018-08" db="EMBL/GenBank/DDBJ databases">
        <title>A genome reference for cultivated species of the human gut microbiota.</title>
        <authorList>
            <person name="Zou Y."/>
            <person name="Xue W."/>
            <person name="Luo G."/>
        </authorList>
    </citation>
    <scope>NUCLEOTIDE SEQUENCE [LARGE SCALE GENOMIC DNA]</scope>
    <source>
        <strain evidence="5 8">AF37-12</strain>
    </source>
</reference>
<dbReference type="EMBL" id="QROV01000004">
    <property type="protein sequence ID" value="RHL62959.1"/>
    <property type="molecule type" value="Genomic_DNA"/>
</dbReference>
<dbReference type="Proteomes" id="UP000488521">
    <property type="component" value="Unassembled WGS sequence"/>
</dbReference>
<reference evidence="4" key="5">
    <citation type="submission" date="2021-07" db="EMBL/GenBank/DDBJ databases">
        <title>Comparative genomics of Bacteroides fragilis group isolates reveals species-dependent resistance mechanisms and validates clinical tools for resistance prediction.</title>
        <authorList>
            <person name="Wallace M.J."/>
            <person name="Jean S."/>
            <person name="Wallace M.A."/>
            <person name="Carey-Ann B.D."/>
            <person name="Dantas G."/>
        </authorList>
    </citation>
    <scope>NUCLEOTIDE SEQUENCE</scope>
    <source>
        <strain evidence="4">BJH_160</strain>
    </source>
</reference>
<evidence type="ECO:0000313" key="7">
    <source>
        <dbReference type="EMBL" id="UYU92813.1"/>
    </source>
</evidence>
<name>A0A1H7TMA6_BACT4</name>